<gene>
    <name evidence="2" type="ORF">E2C01_043092</name>
</gene>
<protein>
    <submittedName>
        <fullName evidence="2">Uncharacterized protein</fullName>
    </submittedName>
</protein>
<comment type="caution">
    <text evidence="2">The sequence shown here is derived from an EMBL/GenBank/DDBJ whole genome shotgun (WGS) entry which is preliminary data.</text>
</comment>
<keyword evidence="1" id="KW-0812">Transmembrane</keyword>
<evidence type="ECO:0000256" key="1">
    <source>
        <dbReference type="SAM" id="Phobius"/>
    </source>
</evidence>
<name>A0A5B7FYG0_PORTR</name>
<feature type="transmembrane region" description="Helical" evidence="1">
    <location>
        <begin position="67"/>
        <end position="90"/>
    </location>
</feature>
<organism evidence="2 3">
    <name type="scientific">Portunus trituberculatus</name>
    <name type="common">Swimming crab</name>
    <name type="synonym">Neptunus trituberculatus</name>
    <dbReference type="NCBI Taxonomy" id="210409"/>
    <lineage>
        <taxon>Eukaryota</taxon>
        <taxon>Metazoa</taxon>
        <taxon>Ecdysozoa</taxon>
        <taxon>Arthropoda</taxon>
        <taxon>Crustacea</taxon>
        <taxon>Multicrustacea</taxon>
        <taxon>Malacostraca</taxon>
        <taxon>Eumalacostraca</taxon>
        <taxon>Eucarida</taxon>
        <taxon>Decapoda</taxon>
        <taxon>Pleocyemata</taxon>
        <taxon>Brachyura</taxon>
        <taxon>Eubrachyura</taxon>
        <taxon>Portunoidea</taxon>
        <taxon>Portunidae</taxon>
        <taxon>Portuninae</taxon>
        <taxon>Portunus</taxon>
    </lineage>
</organism>
<feature type="transmembrane region" description="Helical" evidence="1">
    <location>
        <begin position="7"/>
        <end position="31"/>
    </location>
</feature>
<keyword evidence="3" id="KW-1185">Reference proteome</keyword>
<reference evidence="2 3" key="1">
    <citation type="submission" date="2019-05" db="EMBL/GenBank/DDBJ databases">
        <title>Another draft genome of Portunus trituberculatus and its Hox gene families provides insights of decapod evolution.</title>
        <authorList>
            <person name="Jeong J.-H."/>
            <person name="Song I."/>
            <person name="Kim S."/>
            <person name="Choi T."/>
            <person name="Kim D."/>
            <person name="Ryu S."/>
            <person name="Kim W."/>
        </authorList>
    </citation>
    <scope>NUCLEOTIDE SEQUENCE [LARGE SCALE GENOMIC DNA]</scope>
    <source>
        <tissue evidence="2">Muscle</tissue>
    </source>
</reference>
<proteinExistence type="predicted"/>
<sequence>MRRWRWWRWLVCASGWVALVYVFFLAFVTLVSLTNPTLTRPYIVIEQLTNVEARRLGSNDSSRLCEAMVVVELVVVMVMVVVTLIILMWWRRCGDVETKLPYLPIAVKKSSLLGPHDARAGDRVAAVAVAGRGREC</sequence>
<evidence type="ECO:0000313" key="2">
    <source>
        <dbReference type="EMBL" id="MPC49294.1"/>
    </source>
</evidence>
<dbReference type="EMBL" id="VSRR010008781">
    <property type="protein sequence ID" value="MPC49294.1"/>
    <property type="molecule type" value="Genomic_DNA"/>
</dbReference>
<dbReference type="AlphaFoldDB" id="A0A5B7FYG0"/>
<dbReference type="Proteomes" id="UP000324222">
    <property type="component" value="Unassembled WGS sequence"/>
</dbReference>
<accession>A0A5B7FYG0</accession>
<evidence type="ECO:0000313" key="3">
    <source>
        <dbReference type="Proteomes" id="UP000324222"/>
    </source>
</evidence>
<keyword evidence="1" id="KW-0472">Membrane</keyword>
<keyword evidence="1" id="KW-1133">Transmembrane helix</keyword>